<name>A0A934SSL2_9BURK</name>
<keyword evidence="3" id="KW-0902">Two-component regulatory system</keyword>
<dbReference type="Pfam" id="PF07730">
    <property type="entry name" value="HisKA_3"/>
    <property type="match status" value="1"/>
</dbReference>
<evidence type="ECO:0000259" key="4">
    <source>
        <dbReference type="PROSITE" id="PS50109"/>
    </source>
</evidence>
<sequence length="247" mass="26841">MTSSMPIEPQADAALREAQAEVLRLRAMLSHAEEVRELEKQELARELHNDFGSALTALGMRLAILSRQPSTADGVAEQWAKANAILAELTRTARRIQADLRPGVLNIAGLPMALEEALEDFGEQTGIATSLQLPDAAPALAQEHAIALYRMFQEMLSNVRRHAGASRVDVALRCEDGRLHFSVTDDGQGFEPAQTDFSATHGLRRIRERAEFLGGAMALQSAPQQGTTIDVMLPLIDDIPSTTIGKP</sequence>
<dbReference type="SMART" id="SM00387">
    <property type="entry name" value="HATPase_c"/>
    <property type="match status" value="1"/>
</dbReference>
<proteinExistence type="predicted"/>
<keyword evidence="2 5" id="KW-0418">Kinase</keyword>
<gene>
    <name evidence="5" type="ORF">JJB74_09125</name>
</gene>
<dbReference type="InterPro" id="IPR036890">
    <property type="entry name" value="HATPase_C_sf"/>
</dbReference>
<dbReference type="GO" id="GO:0000155">
    <property type="term" value="F:phosphorelay sensor kinase activity"/>
    <property type="evidence" value="ECO:0007669"/>
    <property type="project" value="InterPro"/>
</dbReference>
<dbReference type="PANTHER" id="PTHR24421">
    <property type="entry name" value="NITRATE/NITRITE SENSOR PROTEIN NARX-RELATED"/>
    <property type="match status" value="1"/>
</dbReference>
<dbReference type="InterPro" id="IPR050482">
    <property type="entry name" value="Sensor_HK_TwoCompSys"/>
</dbReference>
<dbReference type="InterPro" id="IPR003594">
    <property type="entry name" value="HATPase_dom"/>
</dbReference>
<evidence type="ECO:0000256" key="2">
    <source>
        <dbReference type="ARBA" id="ARBA00022777"/>
    </source>
</evidence>
<accession>A0A934SSL2</accession>
<keyword evidence="6" id="KW-1185">Reference proteome</keyword>
<feature type="domain" description="Histidine kinase" evidence="4">
    <location>
        <begin position="42"/>
        <end position="237"/>
    </location>
</feature>
<dbReference type="CDD" id="cd16917">
    <property type="entry name" value="HATPase_UhpB-NarQ-NarX-like"/>
    <property type="match status" value="1"/>
</dbReference>
<keyword evidence="1" id="KW-0808">Transferase</keyword>
<dbReference type="PROSITE" id="PS50109">
    <property type="entry name" value="HIS_KIN"/>
    <property type="match status" value="1"/>
</dbReference>
<evidence type="ECO:0000313" key="6">
    <source>
        <dbReference type="Proteomes" id="UP000622890"/>
    </source>
</evidence>
<dbReference type="InterPro" id="IPR005467">
    <property type="entry name" value="His_kinase_dom"/>
</dbReference>
<evidence type="ECO:0000256" key="1">
    <source>
        <dbReference type="ARBA" id="ARBA00022679"/>
    </source>
</evidence>
<dbReference type="Gene3D" id="1.20.5.1930">
    <property type="match status" value="1"/>
</dbReference>
<dbReference type="Proteomes" id="UP000622890">
    <property type="component" value="Unassembled WGS sequence"/>
</dbReference>
<comment type="caution">
    <text evidence="5">The sequence shown here is derived from an EMBL/GenBank/DDBJ whole genome shotgun (WGS) entry which is preliminary data.</text>
</comment>
<dbReference type="AlphaFoldDB" id="A0A934SSL2"/>
<dbReference type="GO" id="GO:0046983">
    <property type="term" value="F:protein dimerization activity"/>
    <property type="evidence" value="ECO:0007669"/>
    <property type="project" value="InterPro"/>
</dbReference>
<organism evidence="5 6">
    <name type="scientific">Noviherbaspirillum pedocola</name>
    <dbReference type="NCBI Taxonomy" id="2801341"/>
    <lineage>
        <taxon>Bacteria</taxon>
        <taxon>Pseudomonadati</taxon>
        <taxon>Pseudomonadota</taxon>
        <taxon>Betaproteobacteria</taxon>
        <taxon>Burkholderiales</taxon>
        <taxon>Oxalobacteraceae</taxon>
        <taxon>Noviherbaspirillum</taxon>
    </lineage>
</organism>
<dbReference type="PANTHER" id="PTHR24421:SF59">
    <property type="entry name" value="OXYGEN SENSOR HISTIDINE KINASE NREB"/>
    <property type="match status" value="1"/>
</dbReference>
<dbReference type="SUPFAM" id="SSF55874">
    <property type="entry name" value="ATPase domain of HSP90 chaperone/DNA topoisomerase II/histidine kinase"/>
    <property type="match status" value="1"/>
</dbReference>
<dbReference type="Gene3D" id="3.30.565.10">
    <property type="entry name" value="Histidine kinase-like ATPase, C-terminal domain"/>
    <property type="match status" value="1"/>
</dbReference>
<evidence type="ECO:0000313" key="5">
    <source>
        <dbReference type="EMBL" id="MBK4734764.1"/>
    </source>
</evidence>
<dbReference type="GO" id="GO:0016020">
    <property type="term" value="C:membrane"/>
    <property type="evidence" value="ECO:0007669"/>
    <property type="project" value="InterPro"/>
</dbReference>
<dbReference type="RefSeq" id="WP_200591541.1">
    <property type="nucleotide sequence ID" value="NZ_JAEPBG010000003.1"/>
</dbReference>
<dbReference type="EMBL" id="JAEPBG010000003">
    <property type="protein sequence ID" value="MBK4734764.1"/>
    <property type="molecule type" value="Genomic_DNA"/>
</dbReference>
<reference evidence="5" key="1">
    <citation type="submission" date="2021-01" db="EMBL/GenBank/DDBJ databases">
        <title>Genome sequence of strain Noviherbaspirillum sp. DKR-6.</title>
        <authorList>
            <person name="Chaudhary D.K."/>
        </authorList>
    </citation>
    <scope>NUCLEOTIDE SEQUENCE</scope>
    <source>
        <strain evidence="5">DKR-6</strain>
    </source>
</reference>
<evidence type="ECO:0000256" key="3">
    <source>
        <dbReference type="ARBA" id="ARBA00023012"/>
    </source>
</evidence>
<protein>
    <submittedName>
        <fullName evidence="5">Sensor histidine kinase</fullName>
    </submittedName>
</protein>
<dbReference type="InterPro" id="IPR011712">
    <property type="entry name" value="Sig_transdc_His_kin_sub3_dim/P"/>
</dbReference>
<dbReference type="Pfam" id="PF02518">
    <property type="entry name" value="HATPase_c"/>
    <property type="match status" value="1"/>
</dbReference>